<reference evidence="8" key="1">
    <citation type="submission" date="2013-11" db="EMBL/GenBank/DDBJ databases">
        <title>Genome sequence of the fusiform rust pathogen reveals effectors for host alternation and coevolution with pine.</title>
        <authorList>
            <consortium name="DOE Joint Genome Institute"/>
            <person name="Smith K."/>
            <person name="Pendleton A."/>
            <person name="Kubisiak T."/>
            <person name="Anderson C."/>
            <person name="Salamov A."/>
            <person name="Aerts A."/>
            <person name="Riley R."/>
            <person name="Clum A."/>
            <person name="Lindquist E."/>
            <person name="Ence D."/>
            <person name="Campbell M."/>
            <person name="Kronenberg Z."/>
            <person name="Feau N."/>
            <person name="Dhillon B."/>
            <person name="Hamelin R."/>
            <person name="Burleigh J."/>
            <person name="Smith J."/>
            <person name="Yandell M."/>
            <person name="Nelson C."/>
            <person name="Grigoriev I."/>
            <person name="Davis J."/>
        </authorList>
    </citation>
    <scope>NUCLEOTIDE SEQUENCE</scope>
    <source>
        <strain evidence="8">G11</strain>
    </source>
</reference>
<evidence type="ECO:0000256" key="7">
    <source>
        <dbReference type="ARBA" id="ARBA00035179"/>
    </source>
</evidence>
<evidence type="ECO:0000313" key="8">
    <source>
        <dbReference type="EMBL" id="KAG0146965.1"/>
    </source>
</evidence>
<sequence>MIVTHQARTSLQKLPTCYTSYRTISNGTSSLWQKQSGTISSGIQISSVKEGTPLKGLGIIKGLGDPIAKSDDQYPSWLWNLIEPGMGIGKSDDPLRSIRRELNKENRNKIRNANFLKGNK</sequence>
<protein>
    <recommendedName>
        <fullName evidence="7">Large ribosomal subunit protein mL54</fullName>
    </recommendedName>
</protein>
<evidence type="ECO:0000256" key="3">
    <source>
        <dbReference type="ARBA" id="ARBA00022980"/>
    </source>
</evidence>
<dbReference type="Proteomes" id="UP000886653">
    <property type="component" value="Unassembled WGS sequence"/>
</dbReference>
<keyword evidence="4" id="KW-0496">Mitochondrion</keyword>
<comment type="caution">
    <text evidence="8">The sequence shown here is derived from an EMBL/GenBank/DDBJ whole genome shotgun (WGS) entry which is preliminary data.</text>
</comment>
<accession>A0A9P6TCS6</accession>
<keyword evidence="5" id="KW-0687">Ribonucleoprotein</keyword>
<keyword evidence="2" id="KW-0809">Transit peptide</keyword>
<keyword evidence="9" id="KW-1185">Reference proteome</keyword>
<gene>
    <name evidence="8" type="ORF">CROQUDRAFT_656766</name>
</gene>
<dbReference type="GO" id="GO:0003735">
    <property type="term" value="F:structural constituent of ribosome"/>
    <property type="evidence" value="ECO:0007669"/>
    <property type="project" value="TreeGrafter"/>
</dbReference>
<dbReference type="Pfam" id="PF08561">
    <property type="entry name" value="Ribosomal_L37"/>
    <property type="match status" value="1"/>
</dbReference>
<keyword evidence="3" id="KW-0689">Ribosomal protein</keyword>
<evidence type="ECO:0000256" key="6">
    <source>
        <dbReference type="ARBA" id="ARBA00033752"/>
    </source>
</evidence>
<organism evidence="8 9">
    <name type="scientific">Cronartium quercuum f. sp. fusiforme G11</name>
    <dbReference type="NCBI Taxonomy" id="708437"/>
    <lineage>
        <taxon>Eukaryota</taxon>
        <taxon>Fungi</taxon>
        <taxon>Dikarya</taxon>
        <taxon>Basidiomycota</taxon>
        <taxon>Pucciniomycotina</taxon>
        <taxon>Pucciniomycetes</taxon>
        <taxon>Pucciniales</taxon>
        <taxon>Coleosporiaceae</taxon>
        <taxon>Cronartium</taxon>
    </lineage>
</organism>
<dbReference type="InterPro" id="IPR013870">
    <property type="entry name" value="Ribosomal_mL54"/>
</dbReference>
<evidence type="ECO:0000256" key="1">
    <source>
        <dbReference type="ARBA" id="ARBA00004173"/>
    </source>
</evidence>
<dbReference type="AlphaFoldDB" id="A0A9P6TCS6"/>
<dbReference type="OrthoDB" id="10252718at2759"/>
<comment type="subcellular location">
    <subcellularLocation>
        <location evidence="1">Mitochondrion</location>
    </subcellularLocation>
</comment>
<dbReference type="EMBL" id="MU167254">
    <property type="protein sequence ID" value="KAG0146965.1"/>
    <property type="molecule type" value="Genomic_DNA"/>
</dbReference>
<evidence type="ECO:0000256" key="2">
    <source>
        <dbReference type="ARBA" id="ARBA00022946"/>
    </source>
</evidence>
<comment type="similarity">
    <text evidence="6">Belongs to the mitochondrion-specific ribosomal protein mL54 family.</text>
</comment>
<evidence type="ECO:0000313" key="9">
    <source>
        <dbReference type="Proteomes" id="UP000886653"/>
    </source>
</evidence>
<dbReference type="PANTHER" id="PTHR28595">
    <property type="entry name" value="39S RIBOSOMAL PROTEIN L54, MITOCHONDRIAL"/>
    <property type="match status" value="1"/>
</dbReference>
<evidence type="ECO:0000256" key="5">
    <source>
        <dbReference type="ARBA" id="ARBA00023274"/>
    </source>
</evidence>
<evidence type="ECO:0000256" key="4">
    <source>
        <dbReference type="ARBA" id="ARBA00023128"/>
    </source>
</evidence>
<dbReference type="GO" id="GO:0005762">
    <property type="term" value="C:mitochondrial large ribosomal subunit"/>
    <property type="evidence" value="ECO:0007669"/>
    <property type="project" value="TreeGrafter"/>
</dbReference>
<name>A0A9P6TCS6_9BASI</name>
<dbReference type="PANTHER" id="PTHR28595:SF1">
    <property type="entry name" value="LARGE RIBOSOMAL SUBUNIT PROTEIN ML54"/>
    <property type="match status" value="1"/>
</dbReference>
<proteinExistence type="inferred from homology"/>